<organism evidence="1 2">
    <name type="scientific">Candidatus Electrothrix aarhusensis</name>
    <dbReference type="NCBI Taxonomy" id="1859131"/>
    <lineage>
        <taxon>Bacteria</taxon>
        <taxon>Pseudomonadati</taxon>
        <taxon>Thermodesulfobacteriota</taxon>
        <taxon>Desulfobulbia</taxon>
        <taxon>Desulfobulbales</taxon>
        <taxon>Desulfobulbaceae</taxon>
        <taxon>Candidatus Electrothrix</taxon>
    </lineage>
</organism>
<keyword evidence="2" id="KW-1185">Reference proteome</keyword>
<name>A0A3S3QGC3_9BACT</name>
<comment type="caution">
    <text evidence="1">The sequence shown here is derived from an EMBL/GenBank/DDBJ whole genome shotgun (WGS) entry which is preliminary data.</text>
</comment>
<accession>A0A3S3QGC3</accession>
<reference evidence="1 2" key="1">
    <citation type="submission" date="2017-01" db="EMBL/GenBank/DDBJ databases">
        <title>The cable genome- insights into the physiology and evolution of filamentous bacteria capable of sulfide oxidation via long distance electron transfer.</title>
        <authorList>
            <person name="Schreiber L."/>
            <person name="Bjerg J.T."/>
            <person name="Boggild A."/>
            <person name="Van De Vossenberg J."/>
            <person name="Meysman F."/>
            <person name="Nielsen L.P."/>
            <person name="Schramm A."/>
            <person name="Kjeldsen K.U."/>
        </authorList>
    </citation>
    <scope>NUCLEOTIDE SEQUENCE [LARGE SCALE GENOMIC DNA]</scope>
    <source>
        <strain evidence="1">MCF</strain>
    </source>
</reference>
<evidence type="ECO:0000313" key="1">
    <source>
        <dbReference type="EMBL" id="RWX43798.1"/>
    </source>
</evidence>
<protein>
    <submittedName>
        <fullName evidence="1">Uncharacterized protein</fullName>
    </submittedName>
</protein>
<dbReference type="AlphaFoldDB" id="A0A3S3QGC3"/>
<proteinExistence type="predicted"/>
<gene>
    <name evidence="1" type="ORF">H206_02434</name>
</gene>
<dbReference type="EMBL" id="MTKO01000109">
    <property type="protein sequence ID" value="RWX43798.1"/>
    <property type="molecule type" value="Genomic_DNA"/>
</dbReference>
<dbReference type="Proteomes" id="UP000287853">
    <property type="component" value="Unassembled WGS sequence"/>
</dbReference>
<sequence>MDYDVEARLLQEIDALKRKVQLLEGREETPLPTYQYSRIRDRDLKQLFQIEQVLAEQRFDAWFQHPVQVDEATITFLSELLEDNTALIERYSEEDLKINFIAPLLKRVRFKSFEKKIREYYELPMTYATEYFVLNGTVDFVVSEGLLESKKPYFFIQEFKRSEEHGNPRPQLLAELISAVELNGWQEIKGAYIIGASWHFVILKKLADSTYQYALSPNFDSTKLDDLCAIYKHLVTVKDEVFSMITEY</sequence>
<evidence type="ECO:0000313" key="2">
    <source>
        <dbReference type="Proteomes" id="UP000287853"/>
    </source>
</evidence>